<accession>A0A9P5ZR07</accession>
<dbReference type="EMBL" id="MU154602">
    <property type="protein sequence ID" value="KAF9492379.1"/>
    <property type="molecule type" value="Genomic_DNA"/>
</dbReference>
<feature type="compositionally biased region" description="Basic and acidic residues" evidence="1">
    <location>
        <begin position="1"/>
        <end position="10"/>
    </location>
</feature>
<feature type="region of interest" description="Disordered" evidence="1">
    <location>
        <begin position="1"/>
        <end position="128"/>
    </location>
</feature>
<sequence>MDHGQDHATQREQAIQPIVPPTAAASEQGGAEQLAGTRVPSQSHFLGQTASPTQSQPQADRLQPERPRPILLPSTIPQAPLQDDNNLNPAINRGDEPLPTARNVPPGEGLDEHSLRDSSPGHRVDQPKPVYPRYAQRLADPGLSRANSRRSGVDWIVPVEERKELPPRPKTLGERLQKTIDHANAECEKYAVRAKLTAYALNIAIGMQVLLGALTTAVSAATSGRSTSIATSVLGGLATLVASYLARARGSNEPELSITRVKDLEHFKRECEAFIMDHGHKIEETGPLVDKMNNLRYKFEDLLGNASG</sequence>
<feature type="transmembrane region" description="Helical" evidence="2">
    <location>
        <begin position="199"/>
        <end position="221"/>
    </location>
</feature>
<feature type="compositionally biased region" description="Basic and acidic residues" evidence="1">
    <location>
        <begin position="110"/>
        <end position="126"/>
    </location>
</feature>
<evidence type="ECO:0000313" key="5">
    <source>
        <dbReference type="Proteomes" id="UP000807025"/>
    </source>
</evidence>
<dbReference type="Pfam" id="PF18142">
    <property type="entry name" value="SLATT_fungal"/>
    <property type="match status" value="1"/>
</dbReference>
<dbReference type="OrthoDB" id="3245801at2759"/>
<evidence type="ECO:0000256" key="1">
    <source>
        <dbReference type="SAM" id="MobiDB-lite"/>
    </source>
</evidence>
<dbReference type="Proteomes" id="UP000807025">
    <property type="component" value="Unassembled WGS sequence"/>
</dbReference>
<protein>
    <recommendedName>
        <fullName evidence="3">SMODS and SLOG-associating 2TM effector domain-containing protein</fullName>
    </recommendedName>
</protein>
<keyword evidence="2" id="KW-0472">Membrane</keyword>
<dbReference type="AlphaFoldDB" id="A0A9P5ZR07"/>
<proteinExistence type="predicted"/>
<gene>
    <name evidence="4" type="ORF">BDN71DRAFT_1451572</name>
</gene>
<comment type="caution">
    <text evidence="4">The sequence shown here is derived from an EMBL/GenBank/DDBJ whole genome shotgun (WGS) entry which is preliminary data.</text>
</comment>
<keyword evidence="5" id="KW-1185">Reference proteome</keyword>
<dbReference type="InterPro" id="IPR041622">
    <property type="entry name" value="SLATT_fungi"/>
</dbReference>
<dbReference type="NCBIfam" id="NF033635">
    <property type="entry name" value="SLATT_fungal"/>
    <property type="match status" value="1"/>
</dbReference>
<evidence type="ECO:0000313" key="4">
    <source>
        <dbReference type="EMBL" id="KAF9492379.1"/>
    </source>
</evidence>
<keyword evidence="2" id="KW-1133">Transmembrane helix</keyword>
<reference evidence="4" key="1">
    <citation type="submission" date="2020-11" db="EMBL/GenBank/DDBJ databases">
        <authorList>
            <consortium name="DOE Joint Genome Institute"/>
            <person name="Ahrendt S."/>
            <person name="Riley R."/>
            <person name="Andreopoulos W."/>
            <person name="Labutti K."/>
            <person name="Pangilinan J."/>
            <person name="Ruiz-Duenas F.J."/>
            <person name="Barrasa J.M."/>
            <person name="Sanchez-Garcia M."/>
            <person name="Camarero S."/>
            <person name="Miyauchi S."/>
            <person name="Serrano A."/>
            <person name="Linde D."/>
            <person name="Babiker R."/>
            <person name="Drula E."/>
            <person name="Ayuso-Fernandez I."/>
            <person name="Pacheco R."/>
            <person name="Padilla G."/>
            <person name="Ferreira P."/>
            <person name="Barriuso J."/>
            <person name="Kellner H."/>
            <person name="Castanera R."/>
            <person name="Alfaro M."/>
            <person name="Ramirez L."/>
            <person name="Pisabarro A.G."/>
            <person name="Kuo A."/>
            <person name="Tritt A."/>
            <person name="Lipzen A."/>
            <person name="He G."/>
            <person name="Yan M."/>
            <person name="Ng V."/>
            <person name="Cullen D."/>
            <person name="Martin F."/>
            <person name="Rosso M.-N."/>
            <person name="Henrissat B."/>
            <person name="Hibbett D."/>
            <person name="Martinez A.T."/>
            <person name="Grigoriev I.V."/>
        </authorList>
    </citation>
    <scope>NUCLEOTIDE SEQUENCE</scope>
    <source>
        <strain evidence="4">ATCC 90797</strain>
    </source>
</reference>
<keyword evidence="2" id="KW-0812">Transmembrane</keyword>
<feature type="compositionally biased region" description="Polar residues" evidence="1">
    <location>
        <begin position="39"/>
        <end position="58"/>
    </location>
</feature>
<evidence type="ECO:0000256" key="2">
    <source>
        <dbReference type="SAM" id="Phobius"/>
    </source>
</evidence>
<name>A0A9P5ZR07_PLEER</name>
<organism evidence="4 5">
    <name type="scientific">Pleurotus eryngii</name>
    <name type="common">Boletus of the steppes</name>
    <dbReference type="NCBI Taxonomy" id="5323"/>
    <lineage>
        <taxon>Eukaryota</taxon>
        <taxon>Fungi</taxon>
        <taxon>Dikarya</taxon>
        <taxon>Basidiomycota</taxon>
        <taxon>Agaricomycotina</taxon>
        <taxon>Agaricomycetes</taxon>
        <taxon>Agaricomycetidae</taxon>
        <taxon>Agaricales</taxon>
        <taxon>Pleurotineae</taxon>
        <taxon>Pleurotaceae</taxon>
        <taxon>Pleurotus</taxon>
    </lineage>
</organism>
<evidence type="ECO:0000259" key="3">
    <source>
        <dbReference type="Pfam" id="PF18142"/>
    </source>
</evidence>
<feature type="domain" description="SMODS and SLOG-associating 2TM effector" evidence="3">
    <location>
        <begin position="183"/>
        <end position="305"/>
    </location>
</feature>
<feature type="transmembrane region" description="Helical" evidence="2">
    <location>
        <begin position="227"/>
        <end position="246"/>
    </location>
</feature>